<dbReference type="Proteomes" id="UP000318626">
    <property type="component" value="Chromosome"/>
</dbReference>
<organism evidence="3 4">
    <name type="scientific">Bremerella volcania</name>
    <dbReference type="NCBI Taxonomy" id="2527984"/>
    <lineage>
        <taxon>Bacteria</taxon>
        <taxon>Pseudomonadati</taxon>
        <taxon>Planctomycetota</taxon>
        <taxon>Planctomycetia</taxon>
        <taxon>Pirellulales</taxon>
        <taxon>Pirellulaceae</taxon>
        <taxon>Bremerella</taxon>
    </lineage>
</organism>
<dbReference type="KEGG" id="bvo:Pan97_51350"/>
<keyword evidence="4" id="KW-1185">Reference proteome</keyword>
<keyword evidence="1" id="KW-1133">Transmembrane helix</keyword>
<accession>A0A518CFQ8</accession>
<protein>
    <recommendedName>
        <fullName evidence="2">DUF1559 domain-containing protein</fullName>
    </recommendedName>
</protein>
<dbReference type="AlphaFoldDB" id="A0A518CFQ8"/>
<feature type="transmembrane region" description="Helical" evidence="1">
    <location>
        <begin position="28"/>
        <end position="50"/>
    </location>
</feature>
<keyword evidence="1" id="KW-0812">Transmembrane</keyword>
<dbReference type="PANTHER" id="PTHR30093:SF2">
    <property type="entry name" value="TYPE II SECRETION SYSTEM PROTEIN H"/>
    <property type="match status" value="1"/>
</dbReference>
<reference evidence="4" key="1">
    <citation type="submission" date="2019-02" db="EMBL/GenBank/DDBJ databases">
        <title>Deep-cultivation of Planctomycetes and their phenomic and genomic characterization uncovers novel biology.</title>
        <authorList>
            <person name="Wiegand S."/>
            <person name="Jogler M."/>
            <person name="Boedeker C."/>
            <person name="Pinto D."/>
            <person name="Vollmers J."/>
            <person name="Rivas-Marin E."/>
            <person name="Kohn T."/>
            <person name="Peeters S.H."/>
            <person name="Heuer A."/>
            <person name="Rast P."/>
            <person name="Oberbeckmann S."/>
            <person name="Bunk B."/>
            <person name="Jeske O."/>
            <person name="Meyerdierks A."/>
            <person name="Storesund J.E."/>
            <person name="Kallscheuer N."/>
            <person name="Luecker S."/>
            <person name="Lage O.M."/>
            <person name="Pohl T."/>
            <person name="Merkel B.J."/>
            <person name="Hornburger P."/>
            <person name="Mueller R.-W."/>
            <person name="Bruemmer F."/>
            <person name="Labrenz M."/>
            <person name="Spormann A.M."/>
            <person name="Op den Camp H."/>
            <person name="Overmann J."/>
            <person name="Amann R."/>
            <person name="Jetten M.S.M."/>
            <person name="Mascher T."/>
            <person name="Medema M.H."/>
            <person name="Devos D.P."/>
            <person name="Kaster A.-K."/>
            <person name="Ovreas L."/>
            <person name="Rohde M."/>
            <person name="Galperin M.Y."/>
            <person name="Jogler C."/>
        </authorList>
    </citation>
    <scope>NUCLEOTIDE SEQUENCE [LARGE SCALE GENOMIC DNA]</scope>
    <source>
        <strain evidence="4">Pan97</strain>
    </source>
</reference>
<evidence type="ECO:0000313" key="3">
    <source>
        <dbReference type="EMBL" id="QDU78055.1"/>
    </source>
</evidence>
<dbReference type="Pfam" id="PF07596">
    <property type="entry name" value="SBP_bac_10"/>
    <property type="match status" value="1"/>
</dbReference>
<proteinExistence type="predicted"/>
<dbReference type="EMBL" id="CP036289">
    <property type="protein sequence ID" value="QDU78055.1"/>
    <property type="molecule type" value="Genomic_DNA"/>
</dbReference>
<feature type="domain" description="DUF1559" evidence="2">
    <location>
        <begin position="52"/>
        <end position="159"/>
    </location>
</feature>
<evidence type="ECO:0000259" key="2">
    <source>
        <dbReference type="Pfam" id="PF07596"/>
    </source>
</evidence>
<evidence type="ECO:0000313" key="4">
    <source>
        <dbReference type="Proteomes" id="UP000318626"/>
    </source>
</evidence>
<dbReference type="PANTHER" id="PTHR30093">
    <property type="entry name" value="GENERAL SECRETION PATHWAY PROTEIN G"/>
    <property type="match status" value="1"/>
</dbReference>
<dbReference type="SUPFAM" id="SSF54523">
    <property type="entry name" value="Pili subunits"/>
    <property type="match status" value="1"/>
</dbReference>
<dbReference type="InterPro" id="IPR011453">
    <property type="entry name" value="DUF1559"/>
</dbReference>
<dbReference type="OrthoDB" id="285651at2"/>
<dbReference type="InterPro" id="IPR045584">
    <property type="entry name" value="Pilin-like"/>
</dbReference>
<evidence type="ECO:0000256" key="1">
    <source>
        <dbReference type="SAM" id="Phobius"/>
    </source>
</evidence>
<keyword evidence="1" id="KW-0472">Membrane</keyword>
<sequence>MTESIHPFEVPSDPLPPKSFWERNSSRMMNWGCLLIELVFLWALLVPAVYTPRSASRRMASANNLKQIGLAMHNYYDTYGTLPPAYVADAQGEPLYSWRVLLLPFIEEKKLYEQFHLDEPWSSDHNRKLLNKMPGIYESPFHPGSAEAKGKTPYRAVVDTREERTVLRPTKGRNFREVTDGLAFSALVIDDPVRLVEWTKPEDIDPLHLLALTQIGDNEMHGILVLMGDASYTFIGEANRDELIGMIYCDDGRTGKDES</sequence>
<name>A0A518CFQ8_9BACT</name>
<gene>
    <name evidence="3" type="ORF">Pan97_51350</name>
</gene>